<dbReference type="InterPro" id="IPR006593">
    <property type="entry name" value="Cyt_b561/ferric_Rdtase_TM"/>
</dbReference>
<keyword evidence="6" id="KW-0479">Metal-binding</keyword>
<evidence type="ECO:0000256" key="5">
    <source>
        <dbReference type="ARBA" id="ARBA00022692"/>
    </source>
</evidence>
<dbReference type="PANTHER" id="PTHR15422:SF24">
    <property type="entry name" value="DOMON RELATED DOMAIN-CONTAINING PROTEIN"/>
    <property type="match status" value="1"/>
</dbReference>
<organism evidence="14 15">
    <name type="scientific">Drechslerella dactyloides</name>
    <name type="common">Nematode-trapping fungus</name>
    <name type="synonym">Arthrobotrys dactyloides</name>
    <dbReference type="NCBI Taxonomy" id="74499"/>
    <lineage>
        <taxon>Eukaryota</taxon>
        <taxon>Fungi</taxon>
        <taxon>Dikarya</taxon>
        <taxon>Ascomycota</taxon>
        <taxon>Pezizomycotina</taxon>
        <taxon>Orbiliomycetes</taxon>
        <taxon>Orbiliales</taxon>
        <taxon>Orbiliaceae</taxon>
        <taxon>Drechslerella</taxon>
    </lineage>
</organism>
<gene>
    <name evidence="14" type="ORF">Dda_0621</name>
</gene>
<dbReference type="GO" id="GO:0140575">
    <property type="term" value="F:transmembrane monodehydroascorbate reductase activity"/>
    <property type="evidence" value="ECO:0007669"/>
    <property type="project" value="InterPro"/>
</dbReference>
<feature type="transmembrane region" description="Helical" evidence="12">
    <location>
        <begin position="163"/>
        <end position="188"/>
    </location>
</feature>
<dbReference type="CDD" id="cd08760">
    <property type="entry name" value="Cyt_b561_FRRS1_like"/>
    <property type="match status" value="1"/>
</dbReference>
<dbReference type="AlphaFoldDB" id="A0AAD6NNJ8"/>
<accession>A0AAD6NNJ8</accession>
<evidence type="ECO:0000256" key="1">
    <source>
        <dbReference type="ARBA" id="ARBA00001970"/>
    </source>
</evidence>
<reference evidence="14" key="1">
    <citation type="submission" date="2023-01" db="EMBL/GenBank/DDBJ databases">
        <title>The chitinases involved in constricting ring structure development in the nematode-trapping fungus Drechslerella dactyloides.</title>
        <authorList>
            <person name="Wang R."/>
            <person name="Zhang L."/>
            <person name="Tang P."/>
            <person name="Li S."/>
            <person name="Liang L."/>
        </authorList>
    </citation>
    <scope>NUCLEOTIDE SEQUENCE</scope>
    <source>
        <strain evidence="14">YMF1.00031</strain>
    </source>
</reference>
<dbReference type="GO" id="GO:0016020">
    <property type="term" value="C:membrane"/>
    <property type="evidence" value="ECO:0007669"/>
    <property type="project" value="UniProtKB-SubCell"/>
</dbReference>
<keyword evidence="8 12" id="KW-1133">Transmembrane helix</keyword>
<dbReference type="GO" id="GO:0020037">
    <property type="term" value="F:heme binding"/>
    <property type="evidence" value="ECO:0007669"/>
    <property type="project" value="TreeGrafter"/>
</dbReference>
<feature type="domain" description="Cytochrome b561" evidence="13">
    <location>
        <begin position="47"/>
        <end position="266"/>
    </location>
</feature>
<feature type="compositionally biased region" description="Basic and acidic residues" evidence="11">
    <location>
        <begin position="387"/>
        <end position="399"/>
    </location>
</feature>
<proteinExistence type="predicted"/>
<protein>
    <recommendedName>
        <fullName evidence="13">Cytochrome b561 domain-containing protein</fullName>
    </recommendedName>
</protein>
<feature type="transmembrane region" description="Helical" evidence="12">
    <location>
        <begin position="209"/>
        <end position="231"/>
    </location>
</feature>
<comment type="cofactor">
    <cofactor evidence="1">
        <name>heme b</name>
        <dbReference type="ChEBI" id="CHEBI:60344"/>
    </cofactor>
</comment>
<evidence type="ECO:0000313" key="14">
    <source>
        <dbReference type="EMBL" id="KAJ6264475.1"/>
    </source>
</evidence>
<evidence type="ECO:0000256" key="8">
    <source>
        <dbReference type="ARBA" id="ARBA00022989"/>
    </source>
</evidence>
<dbReference type="SMART" id="SM00665">
    <property type="entry name" value="B561"/>
    <property type="match status" value="1"/>
</dbReference>
<evidence type="ECO:0000256" key="10">
    <source>
        <dbReference type="ARBA" id="ARBA00023136"/>
    </source>
</evidence>
<keyword evidence="9" id="KW-0408">Iron</keyword>
<keyword evidence="7" id="KW-0249">Electron transport</keyword>
<keyword evidence="4" id="KW-0349">Heme</keyword>
<evidence type="ECO:0000256" key="4">
    <source>
        <dbReference type="ARBA" id="ARBA00022617"/>
    </source>
</evidence>
<feature type="transmembrane region" description="Helical" evidence="12">
    <location>
        <begin position="126"/>
        <end position="151"/>
    </location>
</feature>
<keyword evidence="15" id="KW-1185">Reference proteome</keyword>
<name>A0AAD6NNJ8_DREDA</name>
<dbReference type="PROSITE" id="PS50939">
    <property type="entry name" value="CYTOCHROME_B561"/>
    <property type="match status" value="1"/>
</dbReference>
<sequence length="411" mass="45314">MGFAHLRSFYMASASTTKQAFYRRWNSISEGEPESSEYDHGKAVILVFASLSLAAPEPSPEYGGLIRGDDQPLEDGLQTRLPAYRLKLISIHAAFAAVAWLFLAPAAVIIARFFKSAGIGKRRRWFSIHFVLQLGTVSFMIVAFVTGYYAVTPGSPYQFKNPHFQIGTAAFAAVLAQALLGILNHFILRPRRMQMRMPPQAQYPFRTPFTNRLHILLGWSVLGLGIANVPIGMVLKGTKNIELILLGVYIGLLLLVVFILEAVRGRDRDVVKEDERGQSMESVLTTSVSSESVLPVAGGRIIEELLYIPVDDDSFTDLRRALDATQVPDTTEASGHGREHGREKLVTASRSETELARHTSEGPVLKETSRGRPIINPSGEKYPAGEVAEHIDGTEEQQRKGRGSSKGVVWV</sequence>
<dbReference type="Pfam" id="PF03188">
    <property type="entry name" value="Cytochrom_B561"/>
    <property type="match status" value="1"/>
</dbReference>
<evidence type="ECO:0000256" key="3">
    <source>
        <dbReference type="ARBA" id="ARBA00022448"/>
    </source>
</evidence>
<evidence type="ECO:0000256" key="2">
    <source>
        <dbReference type="ARBA" id="ARBA00004141"/>
    </source>
</evidence>
<evidence type="ECO:0000259" key="13">
    <source>
        <dbReference type="PROSITE" id="PS50939"/>
    </source>
</evidence>
<dbReference type="GO" id="GO:0046872">
    <property type="term" value="F:metal ion binding"/>
    <property type="evidence" value="ECO:0007669"/>
    <property type="project" value="UniProtKB-KW"/>
</dbReference>
<dbReference type="EMBL" id="JAQGDS010000001">
    <property type="protein sequence ID" value="KAJ6264475.1"/>
    <property type="molecule type" value="Genomic_DNA"/>
</dbReference>
<evidence type="ECO:0000313" key="15">
    <source>
        <dbReference type="Proteomes" id="UP001221413"/>
    </source>
</evidence>
<comment type="caution">
    <text evidence="14">The sequence shown here is derived from an EMBL/GenBank/DDBJ whole genome shotgun (WGS) entry which is preliminary data.</text>
</comment>
<dbReference type="InterPro" id="IPR045150">
    <property type="entry name" value="CYB561D1/2"/>
</dbReference>
<evidence type="ECO:0000256" key="12">
    <source>
        <dbReference type="SAM" id="Phobius"/>
    </source>
</evidence>
<feature type="compositionally biased region" description="Basic and acidic residues" evidence="11">
    <location>
        <begin position="335"/>
        <end position="360"/>
    </location>
</feature>
<feature type="transmembrane region" description="Helical" evidence="12">
    <location>
        <begin position="89"/>
        <end position="114"/>
    </location>
</feature>
<keyword evidence="5 12" id="KW-0812">Transmembrane</keyword>
<comment type="subcellular location">
    <subcellularLocation>
        <location evidence="2">Membrane</location>
        <topology evidence="2">Multi-pass membrane protein</topology>
    </subcellularLocation>
</comment>
<dbReference type="Proteomes" id="UP001221413">
    <property type="component" value="Unassembled WGS sequence"/>
</dbReference>
<evidence type="ECO:0000256" key="11">
    <source>
        <dbReference type="SAM" id="MobiDB-lite"/>
    </source>
</evidence>
<feature type="transmembrane region" description="Helical" evidence="12">
    <location>
        <begin position="243"/>
        <end position="263"/>
    </location>
</feature>
<keyword evidence="3" id="KW-0813">Transport</keyword>
<evidence type="ECO:0000256" key="9">
    <source>
        <dbReference type="ARBA" id="ARBA00023004"/>
    </source>
</evidence>
<evidence type="ECO:0000256" key="6">
    <source>
        <dbReference type="ARBA" id="ARBA00022723"/>
    </source>
</evidence>
<feature type="region of interest" description="Disordered" evidence="11">
    <location>
        <begin position="326"/>
        <end position="411"/>
    </location>
</feature>
<keyword evidence="10 12" id="KW-0472">Membrane</keyword>
<evidence type="ECO:0000256" key="7">
    <source>
        <dbReference type="ARBA" id="ARBA00022982"/>
    </source>
</evidence>
<dbReference type="PANTHER" id="PTHR15422">
    <property type="entry name" value="OS05G0565100 PROTEIN"/>
    <property type="match status" value="1"/>
</dbReference>
<dbReference type="Gene3D" id="1.20.120.1770">
    <property type="match status" value="1"/>
</dbReference>